<proteinExistence type="predicted"/>
<dbReference type="OrthoDB" id="268628at2759"/>
<keyword evidence="3" id="KW-1185">Reference proteome</keyword>
<evidence type="ECO:0000313" key="2">
    <source>
        <dbReference type="EMBL" id="RNF00313.1"/>
    </source>
</evidence>
<organism evidence="2 3">
    <name type="scientific">Trypanosoma rangeli</name>
    <dbReference type="NCBI Taxonomy" id="5698"/>
    <lineage>
        <taxon>Eukaryota</taxon>
        <taxon>Discoba</taxon>
        <taxon>Euglenozoa</taxon>
        <taxon>Kinetoplastea</taxon>
        <taxon>Metakinetoplastina</taxon>
        <taxon>Trypanosomatida</taxon>
        <taxon>Trypanosomatidae</taxon>
        <taxon>Trypanosoma</taxon>
        <taxon>Herpetosoma</taxon>
    </lineage>
</organism>
<evidence type="ECO:0000313" key="3">
    <source>
        <dbReference type="Proteomes" id="UP000283634"/>
    </source>
</evidence>
<comment type="caution">
    <text evidence="2">The sequence shown here is derived from an EMBL/GenBank/DDBJ whole genome shotgun (WGS) entry which is preliminary data.</text>
</comment>
<keyword evidence="1" id="KW-1133">Transmembrane helix</keyword>
<feature type="transmembrane region" description="Helical" evidence="1">
    <location>
        <begin position="134"/>
        <end position="158"/>
    </location>
</feature>
<gene>
    <name evidence="2" type="ORF">TraAM80_07668</name>
</gene>
<keyword evidence="1" id="KW-0472">Membrane</keyword>
<dbReference type="VEuPathDB" id="TriTrypDB:TRSC58_01047"/>
<feature type="transmembrane region" description="Helical" evidence="1">
    <location>
        <begin position="109"/>
        <end position="128"/>
    </location>
</feature>
<dbReference type="GeneID" id="40331601"/>
<name>A0A3R7N505_TRYRA</name>
<dbReference type="Proteomes" id="UP000283634">
    <property type="component" value="Unassembled WGS sequence"/>
</dbReference>
<feature type="transmembrane region" description="Helical" evidence="1">
    <location>
        <begin position="85"/>
        <end position="102"/>
    </location>
</feature>
<keyword evidence="1" id="KW-0812">Transmembrane</keyword>
<dbReference type="AlphaFoldDB" id="A0A3R7N505"/>
<sequence length="299" mass="34221">MGSYTQGFILCGLCVITLPPPPPQLWKVRKKGDTFLHSAGEKNGGKVECETVFLLLLALRASVRFELSSFLYTRAFQEDDPLCHVIIPLIYVLALCMSRLGFGLPHNVCWFVCPLLFIPPLFATSSASSLQLDLAYTALGNLQILYSIYLYCFFFAFLSQELQIMFSRTLLRRIGSDTYGGWPWPVKLPFKADWYHKFSRRQSIADETREYAVVGDILVLGTVAFAMYRVNELYFRSNAYQTHLCHLIQAPPAIIANDFDFNKMENNRRVSRAALDEYREAVVSCKARREPVETVIFKY</sequence>
<dbReference type="RefSeq" id="XP_029235695.1">
    <property type="nucleotide sequence ID" value="XM_029384449.1"/>
</dbReference>
<evidence type="ECO:0000256" key="1">
    <source>
        <dbReference type="SAM" id="Phobius"/>
    </source>
</evidence>
<reference evidence="2 3" key="1">
    <citation type="journal article" date="2018" name="BMC Genomics">
        <title>Genomic comparison of Trypanosoma conorhini and Trypanosoma rangeli to Trypanosoma cruzi strains of high and low virulence.</title>
        <authorList>
            <person name="Bradwell K.R."/>
            <person name="Koparde V.N."/>
            <person name="Matveyev A.V."/>
            <person name="Serrano M.G."/>
            <person name="Alves J.M."/>
            <person name="Parikh H."/>
            <person name="Huang B."/>
            <person name="Lee V."/>
            <person name="Espinosa-Alvarez O."/>
            <person name="Ortiz P.A."/>
            <person name="Costa-Martins A.G."/>
            <person name="Teixeira M.M."/>
            <person name="Buck G.A."/>
        </authorList>
    </citation>
    <scope>NUCLEOTIDE SEQUENCE [LARGE SCALE GENOMIC DNA]</scope>
    <source>
        <strain evidence="2 3">AM80</strain>
    </source>
</reference>
<protein>
    <submittedName>
        <fullName evidence="2">Uncharacterized protein</fullName>
    </submittedName>
</protein>
<accession>A0A3R7N505</accession>
<dbReference type="EMBL" id="MKGL01000332">
    <property type="protein sequence ID" value="RNF00313.1"/>
    <property type="molecule type" value="Genomic_DNA"/>
</dbReference>